<organism evidence="12 13">
    <name type="scientific">Daphnia magna</name>
    <dbReference type="NCBI Taxonomy" id="35525"/>
    <lineage>
        <taxon>Eukaryota</taxon>
        <taxon>Metazoa</taxon>
        <taxon>Ecdysozoa</taxon>
        <taxon>Arthropoda</taxon>
        <taxon>Crustacea</taxon>
        <taxon>Branchiopoda</taxon>
        <taxon>Diplostraca</taxon>
        <taxon>Cladocera</taxon>
        <taxon>Anomopoda</taxon>
        <taxon>Daphniidae</taxon>
        <taxon>Daphnia</taxon>
    </lineage>
</organism>
<evidence type="ECO:0000313" key="12">
    <source>
        <dbReference type="EMBL" id="KAK4020996.1"/>
    </source>
</evidence>
<keyword evidence="8" id="KW-0539">Nucleus</keyword>
<dbReference type="PANTHER" id="PTHR15065">
    <property type="entry name" value="INSULINOMA-ASSOCIATED 1"/>
    <property type="match status" value="1"/>
</dbReference>
<feature type="compositionally biased region" description="Low complexity" evidence="10">
    <location>
        <begin position="459"/>
        <end position="507"/>
    </location>
</feature>
<evidence type="ECO:0000256" key="5">
    <source>
        <dbReference type="ARBA" id="ARBA00022833"/>
    </source>
</evidence>
<feature type="compositionally biased region" description="Basic residues" evidence="10">
    <location>
        <begin position="81"/>
        <end position="96"/>
    </location>
</feature>
<evidence type="ECO:0000256" key="6">
    <source>
        <dbReference type="ARBA" id="ARBA00023015"/>
    </source>
</evidence>
<evidence type="ECO:0000259" key="11">
    <source>
        <dbReference type="PROSITE" id="PS50157"/>
    </source>
</evidence>
<comment type="caution">
    <text evidence="12">The sequence shown here is derived from an EMBL/GenBank/DDBJ whole genome shotgun (WGS) entry which is preliminary data.</text>
</comment>
<feature type="compositionally biased region" description="Low complexity" evidence="10">
    <location>
        <begin position="663"/>
        <end position="683"/>
    </location>
</feature>
<dbReference type="SMART" id="SM00355">
    <property type="entry name" value="ZnF_C2H2"/>
    <property type="match status" value="2"/>
</dbReference>
<feature type="compositionally biased region" description="Low complexity" evidence="10">
    <location>
        <begin position="326"/>
        <end position="337"/>
    </location>
</feature>
<dbReference type="InterPro" id="IPR036236">
    <property type="entry name" value="Znf_C2H2_sf"/>
</dbReference>
<dbReference type="Gene3D" id="3.30.160.60">
    <property type="entry name" value="Classic Zinc Finger"/>
    <property type="match status" value="1"/>
</dbReference>
<sequence>MPRGFLVKRNDELLSVVMGETAIDAAQKGQYNGHDQEEGEEANEDGEQDALDLTLASSHDPTTAHLSFEISSQTASAAASQRHRHAAQDSRHHHRQVVGGVSSQEKEQLRRQGRVMSAKVWRPALPDASSSPPLPLPTNACGRRPAEGTDALHELTEKNSVAPPAKVVDKGRDYCGDSSASVLRLQLATPDATVSCSPTSGGGDCRPEEADRLLEQRQQSPGAASRSSALCLEAALRWYQQRSVFMTTLNAAAAAAAAAAGAAAPAEHLEAHHHPLYLPLANLHHLHQQHQQQKQQQPSYASPFHQHQASSGGLQPSAPPGVGMANHNQQPPQQPHHLAVAHPSHLYPHLASLLVPGIITECPSPVSPLMLTPKAEPEQLEHTVAHRQTAASVGRQPSSAVIHHHRHHQQATQQPTENGLLLDLSFKSTAATVATTDPHLLSPLARLANQHGRTNAFNQPPSASPSALAPSSQSKSSRALATNNSSTAKKRSAASSSSGAANNNNPNGEDGTSPHAGGAKKSKGLNGSASKKSSKAVRRLTFDDELISPVSGTIIRDAADMPTMVGGEDGLVVRPGDIDPAFNIVEVTEEARAELAKIDNRIGDYLCRLCRVVFDDAFGLAQHRCPRIVHVEYRCPECDKVFNCPANLASHRRWHKPRPANGSLSAKAASKSATAAGMNNNNNPEKPSPSWPAGATSSAVTSAGHGFVPAVRSAFHPAVFSGSSLLMPNYNFGSGGLVQDFSHSNKSSSTTSSPSSSSSSSSSLSSSSVSAYDGFMHHHVSSPSPVSPGGVLMTSGGAEEKTQMHIPHMPQLRAGATLSLQYVRMSIYSSHIVTVSSPAGLVISHSPSNLIQSL</sequence>
<dbReference type="PANTHER" id="PTHR15065:SF4">
    <property type="entry name" value="LD18634P"/>
    <property type="match status" value="1"/>
</dbReference>
<evidence type="ECO:0000256" key="2">
    <source>
        <dbReference type="ARBA" id="ARBA00022723"/>
    </source>
</evidence>
<keyword evidence="4 9" id="KW-0863">Zinc-finger</keyword>
<evidence type="ECO:0000256" key="4">
    <source>
        <dbReference type="ARBA" id="ARBA00022771"/>
    </source>
</evidence>
<proteinExistence type="predicted"/>
<feature type="compositionally biased region" description="Polar residues" evidence="10">
    <location>
        <begin position="305"/>
        <end position="314"/>
    </location>
</feature>
<feature type="region of interest" description="Disordered" evidence="10">
    <location>
        <begin position="653"/>
        <end position="697"/>
    </location>
</feature>
<evidence type="ECO:0000256" key="7">
    <source>
        <dbReference type="ARBA" id="ARBA00023163"/>
    </source>
</evidence>
<dbReference type="PROSITE" id="PS00028">
    <property type="entry name" value="ZINC_FINGER_C2H2_1"/>
    <property type="match status" value="1"/>
</dbReference>
<keyword evidence="6" id="KW-0805">Transcription regulation</keyword>
<feature type="compositionally biased region" description="Low complexity" evidence="10">
    <location>
        <begin position="286"/>
        <end position="297"/>
    </location>
</feature>
<evidence type="ECO:0000256" key="10">
    <source>
        <dbReference type="SAM" id="MobiDB-lite"/>
    </source>
</evidence>
<comment type="subcellular location">
    <subcellularLocation>
        <location evidence="1">Nucleus</location>
    </subcellularLocation>
</comment>
<evidence type="ECO:0000256" key="3">
    <source>
        <dbReference type="ARBA" id="ARBA00022737"/>
    </source>
</evidence>
<keyword evidence="2" id="KW-0479">Metal-binding</keyword>
<dbReference type="InterPro" id="IPR013087">
    <property type="entry name" value="Znf_C2H2_type"/>
</dbReference>
<accession>A0ABR0A778</accession>
<feature type="region of interest" description="Disordered" evidence="10">
    <location>
        <begin position="453"/>
        <end position="536"/>
    </location>
</feature>
<dbReference type="SUPFAM" id="SSF57667">
    <property type="entry name" value="beta-beta-alpha zinc fingers"/>
    <property type="match status" value="1"/>
</dbReference>
<keyword evidence="13" id="KW-1185">Reference proteome</keyword>
<dbReference type="Proteomes" id="UP001234178">
    <property type="component" value="Unassembled WGS sequence"/>
</dbReference>
<protein>
    <recommendedName>
        <fullName evidence="11">C2H2-type domain-containing protein</fullName>
    </recommendedName>
</protein>
<keyword evidence="3" id="KW-0677">Repeat</keyword>
<dbReference type="PROSITE" id="PS50157">
    <property type="entry name" value="ZINC_FINGER_C2H2_2"/>
    <property type="match status" value="1"/>
</dbReference>
<feature type="region of interest" description="Disordered" evidence="10">
    <location>
        <begin position="72"/>
        <end position="107"/>
    </location>
</feature>
<feature type="region of interest" description="Disordered" evidence="10">
    <location>
        <begin position="286"/>
        <end position="337"/>
    </location>
</feature>
<evidence type="ECO:0000256" key="9">
    <source>
        <dbReference type="PROSITE-ProRule" id="PRU00042"/>
    </source>
</evidence>
<dbReference type="InterPro" id="IPR042972">
    <property type="entry name" value="INSM1/2"/>
</dbReference>
<feature type="region of interest" description="Disordered" evidence="10">
    <location>
        <begin position="743"/>
        <end position="763"/>
    </location>
</feature>
<dbReference type="Pfam" id="PF12874">
    <property type="entry name" value="zf-met"/>
    <property type="match status" value="1"/>
</dbReference>
<keyword evidence="5" id="KW-0862">Zinc</keyword>
<dbReference type="EMBL" id="JAOYFB010000036">
    <property type="protein sequence ID" value="KAK4020996.1"/>
    <property type="molecule type" value="Genomic_DNA"/>
</dbReference>
<name>A0ABR0A778_9CRUS</name>
<feature type="domain" description="C2H2-type" evidence="11">
    <location>
        <begin position="633"/>
        <end position="660"/>
    </location>
</feature>
<keyword evidence="7" id="KW-0804">Transcription</keyword>
<evidence type="ECO:0000256" key="8">
    <source>
        <dbReference type="ARBA" id="ARBA00023242"/>
    </source>
</evidence>
<gene>
    <name evidence="12" type="ORF">OUZ56_002930</name>
</gene>
<evidence type="ECO:0000313" key="13">
    <source>
        <dbReference type="Proteomes" id="UP001234178"/>
    </source>
</evidence>
<reference evidence="12 13" key="1">
    <citation type="journal article" date="2023" name="Nucleic Acids Res.">
        <title>The hologenome of Daphnia magna reveals possible DNA methylation and microbiome-mediated evolution of the host genome.</title>
        <authorList>
            <person name="Chaturvedi A."/>
            <person name="Li X."/>
            <person name="Dhandapani V."/>
            <person name="Marshall H."/>
            <person name="Kissane S."/>
            <person name="Cuenca-Cambronero M."/>
            <person name="Asole G."/>
            <person name="Calvet F."/>
            <person name="Ruiz-Romero M."/>
            <person name="Marangio P."/>
            <person name="Guigo R."/>
            <person name="Rago D."/>
            <person name="Mirbahai L."/>
            <person name="Eastwood N."/>
            <person name="Colbourne J.K."/>
            <person name="Zhou J."/>
            <person name="Mallon E."/>
            <person name="Orsini L."/>
        </authorList>
    </citation>
    <scope>NUCLEOTIDE SEQUENCE [LARGE SCALE GENOMIC DNA]</scope>
    <source>
        <strain evidence="12">LRV0_1</strain>
    </source>
</reference>
<evidence type="ECO:0000256" key="1">
    <source>
        <dbReference type="ARBA" id="ARBA00004123"/>
    </source>
</evidence>